<dbReference type="AlphaFoldDB" id="A0A1I3IX61"/>
<sequence length="206" mass="21881">MPADSDFDSEPAGNPGDRTTSNRRQFLALSGLGVTGLAGCTERLNDDNPNSDSPTTDQQATPSSDEHRTVTMVVQPDPTALREAQLEITTAHEEGELDHEEAERELAERERELIDAAVDDAHTRVDDVGATVLDAVESEGALLVEGEPIAIVDLLEAPSISAMFSASRFEQAQKRDEASEIASDGADTDPAGTETNESTADSDGTE</sequence>
<protein>
    <submittedName>
        <fullName evidence="3">Uncharacterized protein</fullName>
    </submittedName>
</protein>
<dbReference type="OrthoDB" id="206444at2157"/>
<dbReference type="RefSeq" id="WP_005580924.1">
    <property type="nucleotide sequence ID" value="NZ_FORO01000001.1"/>
</dbReference>
<dbReference type="GeneID" id="14210043"/>
<feature type="region of interest" description="Disordered" evidence="2">
    <location>
        <begin position="1"/>
        <end position="69"/>
    </location>
</feature>
<dbReference type="OMA" id="TEARTKM"/>
<gene>
    <name evidence="3" type="ORF">SAMN05443661_101143</name>
</gene>
<reference evidence="3 4" key="1">
    <citation type="submission" date="2016-10" db="EMBL/GenBank/DDBJ databases">
        <authorList>
            <person name="de Groot N.N."/>
        </authorList>
    </citation>
    <scope>NUCLEOTIDE SEQUENCE [LARGE SCALE GENOMIC DNA]</scope>
    <source>
        <strain evidence="3 4">SP2</strain>
    </source>
</reference>
<accession>A0A1I3IX61</accession>
<proteinExistence type="predicted"/>
<name>A0A1I3IX61_9EURY</name>
<dbReference type="EMBL" id="FORO01000001">
    <property type="protein sequence ID" value="SFI52448.1"/>
    <property type="molecule type" value="Genomic_DNA"/>
</dbReference>
<feature type="region of interest" description="Disordered" evidence="2">
    <location>
        <begin position="168"/>
        <end position="206"/>
    </location>
</feature>
<feature type="coiled-coil region" evidence="1">
    <location>
        <begin position="90"/>
        <end position="119"/>
    </location>
</feature>
<keyword evidence="1" id="KW-0175">Coiled coil</keyword>
<organism evidence="3 4">
    <name type="scientific">Natronobacterium gregoryi</name>
    <dbReference type="NCBI Taxonomy" id="44930"/>
    <lineage>
        <taxon>Archaea</taxon>
        <taxon>Methanobacteriati</taxon>
        <taxon>Methanobacteriota</taxon>
        <taxon>Stenosarchaea group</taxon>
        <taxon>Halobacteria</taxon>
        <taxon>Halobacteriales</taxon>
        <taxon>Natrialbaceae</taxon>
        <taxon>Natronobacterium</taxon>
    </lineage>
</organism>
<evidence type="ECO:0000313" key="3">
    <source>
        <dbReference type="EMBL" id="SFI52448.1"/>
    </source>
</evidence>
<feature type="compositionally biased region" description="Polar residues" evidence="2">
    <location>
        <begin position="193"/>
        <end position="206"/>
    </location>
</feature>
<feature type="compositionally biased region" description="Polar residues" evidence="2">
    <location>
        <begin position="47"/>
        <end position="63"/>
    </location>
</feature>
<evidence type="ECO:0000313" key="4">
    <source>
        <dbReference type="Proteomes" id="UP000182829"/>
    </source>
</evidence>
<dbReference type="Proteomes" id="UP000182829">
    <property type="component" value="Unassembled WGS sequence"/>
</dbReference>
<evidence type="ECO:0000256" key="1">
    <source>
        <dbReference type="SAM" id="Coils"/>
    </source>
</evidence>
<evidence type="ECO:0000256" key="2">
    <source>
        <dbReference type="SAM" id="MobiDB-lite"/>
    </source>
</evidence>